<evidence type="ECO:0000313" key="1">
    <source>
        <dbReference type="EMBL" id="KLE34995.1"/>
    </source>
</evidence>
<evidence type="ECO:0000313" key="2">
    <source>
        <dbReference type="Proteomes" id="UP000053464"/>
    </source>
</evidence>
<dbReference type="PROSITE" id="PS51257">
    <property type="entry name" value="PROKAR_LIPOPROTEIN"/>
    <property type="match status" value="1"/>
</dbReference>
<dbReference type="PATRIC" id="fig|1581420.6.peg.73"/>
<organism evidence="1 2">
    <name type="scientific">Aurantiacibacter luteus</name>
    <dbReference type="NCBI Taxonomy" id="1581420"/>
    <lineage>
        <taxon>Bacteria</taxon>
        <taxon>Pseudomonadati</taxon>
        <taxon>Pseudomonadota</taxon>
        <taxon>Alphaproteobacteria</taxon>
        <taxon>Sphingomonadales</taxon>
        <taxon>Erythrobacteraceae</taxon>
        <taxon>Aurantiacibacter</taxon>
    </lineage>
</organism>
<accession>A0A0G9MWA7</accession>
<evidence type="ECO:0008006" key="3">
    <source>
        <dbReference type="Google" id="ProtNLM"/>
    </source>
</evidence>
<dbReference type="EMBL" id="LBHB01000001">
    <property type="protein sequence ID" value="KLE34995.1"/>
    <property type="molecule type" value="Genomic_DNA"/>
</dbReference>
<dbReference type="RefSeq" id="WP_047002396.1">
    <property type="nucleotide sequence ID" value="NZ_LBHB01000001.1"/>
</dbReference>
<sequence length="164" mass="17874">MIPRHVIALLALLLGGCGDDPDNVPEYGQWELVRTLDSVTIDGMVLAPEGVAEFRQFEGTEQHCGEPIYTRAEWQADDVSDRTGGQCELTDYSHDTRGARLVGRCTIEGEGVEYTPTLTGRSTFDATSTRDVVTMEGTLTVPGDSSPHVMKAIAVQEGRRIDDC</sequence>
<reference evidence="1 2" key="1">
    <citation type="submission" date="2015-04" db="EMBL/GenBank/DDBJ databases">
        <title>The draft genome sequence of Erythrobacter luteus KA37.</title>
        <authorList>
            <person name="Zhuang L."/>
            <person name="Liu Y."/>
            <person name="Shao Z."/>
        </authorList>
    </citation>
    <scope>NUCLEOTIDE SEQUENCE [LARGE SCALE GENOMIC DNA]</scope>
    <source>
        <strain evidence="1 2">KA37</strain>
    </source>
</reference>
<dbReference type="Proteomes" id="UP000053464">
    <property type="component" value="Unassembled WGS sequence"/>
</dbReference>
<gene>
    <name evidence="1" type="ORF">AAW00_00360</name>
</gene>
<dbReference type="STRING" id="1581420.AAW00_00360"/>
<dbReference type="AlphaFoldDB" id="A0A0G9MWA7"/>
<name>A0A0G9MWA7_9SPHN</name>
<keyword evidence="2" id="KW-1185">Reference proteome</keyword>
<comment type="caution">
    <text evidence="1">The sequence shown here is derived from an EMBL/GenBank/DDBJ whole genome shotgun (WGS) entry which is preliminary data.</text>
</comment>
<protein>
    <recommendedName>
        <fullName evidence="3">DUF3617 domain-containing protein</fullName>
    </recommendedName>
</protein>
<proteinExistence type="predicted"/>